<sequence>MKDYYGVQIMTGIYVANYMAALYFASGVQQGFKLDDNQLTGYVLCGLLLVIWGLSLRATTLKMKKIYAGALTLGCGAILGVTILNIVSFNERFVYFMVFVDWLPFIILFHAGCFLFWHEKNQLK</sequence>
<feature type="transmembrane region" description="Helical" evidence="1">
    <location>
        <begin position="66"/>
        <end position="87"/>
    </location>
</feature>
<comment type="caution">
    <text evidence="2">The sequence shown here is derived from an EMBL/GenBank/DDBJ whole genome shotgun (WGS) entry which is preliminary data.</text>
</comment>
<evidence type="ECO:0000256" key="1">
    <source>
        <dbReference type="SAM" id="Phobius"/>
    </source>
</evidence>
<keyword evidence="1" id="KW-0812">Transmembrane</keyword>
<evidence type="ECO:0008006" key="4">
    <source>
        <dbReference type="Google" id="ProtNLM"/>
    </source>
</evidence>
<proteinExistence type="predicted"/>
<organism evidence="2 3">
    <name type="scientific">Lactiplantibacillus fabifermentans DSM 21115</name>
    <dbReference type="NCBI Taxonomy" id="1413187"/>
    <lineage>
        <taxon>Bacteria</taxon>
        <taxon>Bacillati</taxon>
        <taxon>Bacillota</taxon>
        <taxon>Bacilli</taxon>
        <taxon>Lactobacillales</taxon>
        <taxon>Lactobacillaceae</taxon>
        <taxon>Lactiplantibacillus</taxon>
    </lineage>
</organism>
<accession>A0A0R2NES7</accession>
<keyword evidence="1" id="KW-0472">Membrane</keyword>
<feature type="transmembrane region" description="Helical" evidence="1">
    <location>
        <begin position="93"/>
        <end position="117"/>
    </location>
</feature>
<dbReference type="AlphaFoldDB" id="A0A0R2NES7"/>
<dbReference type="EMBL" id="AYGX02000170">
    <property type="protein sequence ID" value="KRO23083.1"/>
    <property type="molecule type" value="Genomic_DNA"/>
</dbReference>
<dbReference type="Proteomes" id="UP000050920">
    <property type="component" value="Unassembled WGS sequence"/>
</dbReference>
<dbReference type="RefSeq" id="WP_024624819.1">
    <property type="nucleotide sequence ID" value="NZ_AYGX02000170.1"/>
</dbReference>
<protein>
    <recommendedName>
        <fullName evidence="4">Integral membrane protein</fullName>
    </recommendedName>
</protein>
<name>A0A0R2NES7_9LACO</name>
<keyword evidence="3" id="KW-1185">Reference proteome</keyword>
<evidence type="ECO:0000313" key="2">
    <source>
        <dbReference type="EMBL" id="KRO23083.1"/>
    </source>
</evidence>
<gene>
    <name evidence="2" type="ORF">DY78_GL001852</name>
</gene>
<reference evidence="2 3" key="1">
    <citation type="journal article" date="2015" name="Genome Announc.">
        <title>Expanding the biotechnology potential of lactobacilli through comparative genomics of 213 strains and associated genera.</title>
        <authorList>
            <person name="Sun Z."/>
            <person name="Harris H.M."/>
            <person name="McCann A."/>
            <person name="Guo C."/>
            <person name="Argimon S."/>
            <person name="Zhang W."/>
            <person name="Yang X."/>
            <person name="Jeffery I.B."/>
            <person name="Cooney J.C."/>
            <person name="Kagawa T.F."/>
            <person name="Liu W."/>
            <person name="Song Y."/>
            <person name="Salvetti E."/>
            <person name="Wrobel A."/>
            <person name="Rasinkangas P."/>
            <person name="Parkhill J."/>
            <person name="Rea M.C."/>
            <person name="O'Sullivan O."/>
            <person name="Ritari J."/>
            <person name="Douillard F.P."/>
            <person name="Paul Ross R."/>
            <person name="Yang R."/>
            <person name="Briner A.E."/>
            <person name="Felis G.E."/>
            <person name="de Vos W.M."/>
            <person name="Barrangou R."/>
            <person name="Klaenhammer T.R."/>
            <person name="Caufield P.W."/>
            <person name="Cui Y."/>
            <person name="Zhang H."/>
            <person name="O'Toole P.W."/>
        </authorList>
    </citation>
    <scope>NUCLEOTIDE SEQUENCE [LARGE SCALE GENOMIC DNA]</scope>
    <source>
        <strain evidence="2 3">DSM 21115</strain>
    </source>
</reference>
<keyword evidence="1" id="KW-1133">Transmembrane helix</keyword>
<evidence type="ECO:0000313" key="3">
    <source>
        <dbReference type="Proteomes" id="UP000050920"/>
    </source>
</evidence>
<feature type="transmembrane region" description="Helical" evidence="1">
    <location>
        <begin position="37"/>
        <end position="54"/>
    </location>
</feature>
<feature type="transmembrane region" description="Helical" evidence="1">
    <location>
        <begin position="7"/>
        <end position="25"/>
    </location>
</feature>